<feature type="compositionally biased region" description="Polar residues" evidence="1">
    <location>
        <begin position="49"/>
        <end position="68"/>
    </location>
</feature>
<name>A0A9N9U692_9HYPO</name>
<comment type="caution">
    <text evidence="2">The sequence shown here is derived from an EMBL/GenBank/DDBJ whole genome shotgun (WGS) entry which is preliminary data.</text>
</comment>
<evidence type="ECO:0000313" key="2">
    <source>
        <dbReference type="EMBL" id="CAG9981359.1"/>
    </source>
</evidence>
<keyword evidence="3" id="KW-1185">Reference proteome</keyword>
<reference evidence="2 3" key="2">
    <citation type="submission" date="2021-10" db="EMBL/GenBank/DDBJ databases">
        <authorList>
            <person name="Piombo E."/>
        </authorList>
    </citation>
    <scope>NUCLEOTIDE SEQUENCE [LARGE SCALE GENOMIC DNA]</scope>
</reference>
<evidence type="ECO:0000313" key="3">
    <source>
        <dbReference type="Proteomes" id="UP000754883"/>
    </source>
</evidence>
<feature type="compositionally biased region" description="Low complexity" evidence="1">
    <location>
        <begin position="69"/>
        <end position="85"/>
    </location>
</feature>
<feature type="region of interest" description="Disordered" evidence="1">
    <location>
        <begin position="1"/>
        <end position="116"/>
    </location>
</feature>
<dbReference type="AlphaFoldDB" id="A0A9N9U692"/>
<organism evidence="2 3">
    <name type="scientific">Clonostachys byssicola</name>
    <dbReference type="NCBI Taxonomy" id="160290"/>
    <lineage>
        <taxon>Eukaryota</taxon>
        <taxon>Fungi</taxon>
        <taxon>Dikarya</taxon>
        <taxon>Ascomycota</taxon>
        <taxon>Pezizomycotina</taxon>
        <taxon>Sordariomycetes</taxon>
        <taxon>Hypocreomycetidae</taxon>
        <taxon>Hypocreales</taxon>
        <taxon>Bionectriaceae</taxon>
        <taxon>Clonostachys</taxon>
    </lineage>
</organism>
<dbReference type="EMBL" id="CABFNO020001323">
    <property type="protein sequence ID" value="CAG9981359.1"/>
    <property type="molecule type" value="Genomic_DNA"/>
</dbReference>
<sequence>MDYASHNPYGARPRSYDGYENYMPPSEPPPGAMMNAPTGVHHSGWAPPQYQSQHLNPWQHGQSQAPQRPQSMSSYSNNPNQNQYQHRPPNHQQGYAYPPPPPPGPPPSSAGQYPSIPFQRPQIGFTALPHKFHIWNFMKGSTSYLQLGPELFGPVAYSCKLRGSAKLEVTTGSAEQPVIASANSKSTFSSKSWLMFQNDKVLLIPENNYKNYFLDVPVSGNRLEKCEWRKMGSSGLLGKLLGAGSGAAPQPRGWELVTAGASTGTAAAEPLARMVYQGGSMMEKNSHLYTFEWQGRALRGGMGDVFTAVVIVSALQILHTEYITKIAKSVGAAAG</sequence>
<reference evidence="3" key="1">
    <citation type="submission" date="2019-06" db="EMBL/GenBank/DDBJ databases">
        <authorList>
            <person name="Broberg M."/>
        </authorList>
    </citation>
    <scope>NUCLEOTIDE SEQUENCE [LARGE SCALE GENOMIC DNA]</scope>
</reference>
<accession>A0A9N9U692</accession>
<dbReference type="OrthoDB" id="5149008at2759"/>
<feature type="compositionally biased region" description="Pro residues" evidence="1">
    <location>
        <begin position="97"/>
        <end position="108"/>
    </location>
</feature>
<proteinExistence type="predicted"/>
<gene>
    <name evidence="2" type="ORF">CBYS24578_00008323</name>
</gene>
<dbReference type="Proteomes" id="UP000754883">
    <property type="component" value="Unassembled WGS sequence"/>
</dbReference>
<protein>
    <submittedName>
        <fullName evidence="2">Uncharacterized protein</fullName>
    </submittedName>
</protein>
<evidence type="ECO:0000256" key="1">
    <source>
        <dbReference type="SAM" id="MobiDB-lite"/>
    </source>
</evidence>